<proteinExistence type="predicted"/>
<evidence type="ECO:0000259" key="2">
    <source>
        <dbReference type="Pfam" id="PF03184"/>
    </source>
</evidence>
<organism evidence="3 4">
    <name type="scientific">Dryococelus australis</name>
    <dbReference type="NCBI Taxonomy" id="614101"/>
    <lineage>
        <taxon>Eukaryota</taxon>
        <taxon>Metazoa</taxon>
        <taxon>Ecdysozoa</taxon>
        <taxon>Arthropoda</taxon>
        <taxon>Hexapoda</taxon>
        <taxon>Insecta</taxon>
        <taxon>Pterygota</taxon>
        <taxon>Neoptera</taxon>
        <taxon>Polyneoptera</taxon>
        <taxon>Phasmatodea</taxon>
        <taxon>Verophasmatodea</taxon>
        <taxon>Anareolatae</taxon>
        <taxon>Phasmatidae</taxon>
        <taxon>Eurycanthinae</taxon>
        <taxon>Dryococelus</taxon>
    </lineage>
</organism>
<feature type="region of interest" description="Disordered" evidence="1">
    <location>
        <begin position="167"/>
        <end position="237"/>
    </location>
</feature>
<dbReference type="Proteomes" id="UP001159363">
    <property type="component" value="Chromosome X"/>
</dbReference>
<evidence type="ECO:0000313" key="4">
    <source>
        <dbReference type="Proteomes" id="UP001159363"/>
    </source>
</evidence>
<dbReference type="Pfam" id="PF03184">
    <property type="entry name" value="DDE_1"/>
    <property type="match status" value="1"/>
</dbReference>
<dbReference type="EMBL" id="JARBHB010000004">
    <property type="protein sequence ID" value="KAJ8887177.1"/>
    <property type="molecule type" value="Genomic_DNA"/>
</dbReference>
<evidence type="ECO:0000256" key="1">
    <source>
        <dbReference type="SAM" id="MobiDB-lite"/>
    </source>
</evidence>
<evidence type="ECO:0000313" key="3">
    <source>
        <dbReference type="EMBL" id="KAJ8887177.1"/>
    </source>
</evidence>
<protein>
    <recommendedName>
        <fullName evidence="2">DDE-1 domain-containing protein</fullName>
    </recommendedName>
</protein>
<accession>A0ABQ9HS12</accession>
<reference evidence="3 4" key="1">
    <citation type="submission" date="2023-02" db="EMBL/GenBank/DDBJ databases">
        <title>LHISI_Scaffold_Assembly.</title>
        <authorList>
            <person name="Stuart O.P."/>
            <person name="Cleave R."/>
            <person name="Magrath M.J.L."/>
            <person name="Mikheyev A.S."/>
        </authorList>
    </citation>
    <scope>NUCLEOTIDE SEQUENCE [LARGE SCALE GENOMIC DNA]</scope>
    <source>
        <strain evidence="3">Daus_M_001</strain>
        <tissue evidence="3">Leg muscle</tissue>
    </source>
</reference>
<dbReference type="InterPro" id="IPR004875">
    <property type="entry name" value="DDE_SF_endonuclease_dom"/>
</dbReference>
<feature type="compositionally biased region" description="Polar residues" evidence="1">
    <location>
        <begin position="184"/>
        <end position="213"/>
    </location>
</feature>
<gene>
    <name evidence="3" type="ORF">PR048_013392</name>
</gene>
<feature type="domain" description="DDE-1" evidence="2">
    <location>
        <begin position="19"/>
        <end position="118"/>
    </location>
</feature>
<comment type="caution">
    <text evidence="3">The sequence shown here is derived from an EMBL/GenBank/DDBJ whole genome shotgun (WGS) entry which is preliminary data.</text>
</comment>
<keyword evidence="4" id="KW-1185">Reference proteome</keyword>
<name>A0ABQ9HS12_9NEOP</name>
<sequence length="237" mass="26765">MLQGLSFLQCSYSKESDMPTAADIRMTPKVSMTVDTFVKFLKHFNRFNPGGKCLLIFYGVKSHLDYTICDVAEENDILLYCLPSNTMHELQPLDKCCFRSFEIYWDQHALLYFNVHKDEHDISKLNFGDSMSQGNMKSGFKTTGIYPFNPLIIPDEAFARSAATELHPPEPATNEQDIDEQMPPESTFSYPTPGTSDSAQLPLSRHTPVTVTSKFHKCPRTPVTSSIDSNVDDDIMT</sequence>